<dbReference type="EMBL" id="AFBI03000036">
    <property type="protein sequence ID" value="EJW03486.1"/>
    <property type="molecule type" value="Genomic_DNA"/>
</dbReference>
<feature type="transmembrane region" description="Helical" evidence="1">
    <location>
        <begin position="12"/>
        <end position="32"/>
    </location>
</feature>
<sequence length="424" mass="50549">MFRSIYRFFFKKHWDIIGTFFIGIFVFLFFTWQDISGGKNIVEPTSTIKLSRYHEHLIDFCNDQGIYKNQVYNSSNPDPYFFAYYYQAREINNASENEQSSFVDYETLSLPNAENDQEDTEEQKLSKQQKLLIRKRNKKLHEIKYYLKSMIEGRDFTIFDTIPIADLFEILYDEKRYEGGFLYRGVLFKMAHEFYVQKLTSDVSRPVLGVRNFWVARKYGSDFFDMYLYFSDFVDHSSSYSKNIRKSDEFSCAELDGHTKHENIINTKRNALEENLVFVRKLNIWIQLQWDVFFGNLEQFYKIQNPNISNKILNQNKNELQTYDISSFETSVLWKREMEINDAGNKAFIIVISTDRLNRRFLDEITAHIPELINNHFKSSENQIDFEKLFKTEGDKKILTEYAIEKLDLLSLLVRYSLSNQTLN</sequence>
<keyword evidence="1" id="KW-0812">Transmembrane</keyword>
<evidence type="ECO:0000313" key="3">
    <source>
        <dbReference type="Proteomes" id="UP000003163"/>
    </source>
</evidence>
<organism evidence="2 3">
    <name type="scientific">Edhazardia aedis (strain USNM 41457)</name>
    <name type="common">Microsporidian parasite</name>
    <dbReference type="NCBI Taxonomy" id="1003232"/>
    <lineage>
        <taxon>Eukaryota</taxon>
        <taxon>Fungi</taxon>
        <taxon>Fungi incertae sedis</taxon>
        <taxon>Microsporidia</taxon>
        <taxon>Edhazardia</taxon>
    </lineage>
</organism>
<keyword evidence="1" id="KW-1133">Transmembrane helix</keyword>
<reference evidence="2 3" key="1">
    <citation type="submission" date="2011-08" db="EMBL/GenBank/DDBJ databases">
        <authorList>
            <person name="Liu Z.J."/>
            <person name="Shi F.L."/>
            <person name="Lu J.Q."/>
            <person name="Li M."/>
            <person name="Wang Z.L."/>
        </authorList>
    </citation>
    <scope>NUCLEOTIDE SEQUENCE [LARGE SCALE GENOMIC DNA]</scope>
    <source>
        <strain evidence="2 3">USNM 41457</strain>
    </source>
</reference>
<protein>
    <submittedName>
        <fullName evidence="2">Uncharacterized protein</fullName>
    </submittedName>
</protein>
<comment type="caution">
    <text evidence="2">The sequence shown here is derived from an EMBL/GenBank/DDBJ whole genome shotgun (WGS) entry which is preliminary data.</text>
</comment>
<reference evidence="3" key="2">
    <citation type="submission" date="2015-07" db="EMBL/GenBank/DDBJ databases">
        <title>Contrasting host-pathogen interactions and genome evolution in two generalist and specialist microsporidian pathogens of mosquitoes.</title>
        <authorList>
            <consortium name="The Broad Institute Genomics Platform"/>
            <consortium name="The Broad Institute Genome Sequencing Center for Infectious Disease"/>
            <person name="Cuomo C.A."/>
            <person name="Sanscrainte N.D."/>
            <person name="Goldberg J.M."/>
            <person name="Heiman D."/>
            <person name="Young S."/>
            <person name="Zeng Q."/>
            <person name="Becnel J.J."/>
            <person name="Birren B.W."/>
        </authorList>
    </citation>
    <scope>NUCLEOTIDE SEQUENCE [LARGE SCALE GENOMIC DNA]</scope>
    <source>
        <strain evidence="3">USNM 41457</strain>
    </source>
</reference>
<name>J9D6T1_EDHAE</name>
<evidence type="ECO:0000256" key="1">
    <source>
        <dbReference type="SAM" id="Phobius"/>
    </source>
</evidence>
<dbReference type="HOGENOM" id="CLU_647276_0_0_1"/>
<keyword evidence="1" id="KW-0472">Membrane</keyword>
<evidence type="ECO:0000313" key="2">
    <source>
        <dbReference type="EMBL" id="EJW03486.1"/>
    </source>
</evidence>
<proteinExistence type="predicted"/>
<keyword evidence="3" id="KW-1185">Reference proteome</keyword>
<dbReference type="Proteomes" id="UP000003163">
    <property type="component" value="Unassembled WGS sequence"/>
</dbReference>
<gene>
    <name evidence="2" type="ORF">EDEG_02182</name>
</gene>
<dbReference type="VEuPathDB" id="MicrosporidiaDB:EDEG_02182"/>
<dbReference type="InParanoid" id="J9D6T1"/>
<dbReference type="AlphaFoldDB" id="J9D6T1"/>
<accession>J9D6T1</accession>